<reference evidence="2" key="1">
    <citation type="submission" date="2023-06" db="EMBL/GenBank/DDBJ databases">
        <title>Genome-scale phylogeny and comparative genomics of the fungal order Sordariales.</title>
        <authorList>
            <consortium name="Lawrence Berkeley National Laboratory"/>
            <person name="Hensen N."/>
            <person name="Bonometti L."/>
            <person name="Westerberg I."/>
            <person name="Brannstrom I.O."/>
            <person name="Guillou S."/>
            <person name="Cros-Aarteil S."/>
            <person name="Calhoun S."/>
            <person name="Haridas S."/>
            <person name="Kuo A."/>
            <person name="Mondo S."/>
            <person name="Pangilinan J."/>
            <person name="Riley R."/>
            <person name="Labutti K."/>
            <person name="Andreopoulos B."/>
            <person name="Lipzen A."/>
            <person name="Chen C."/>
            <person name="Yanf M."/>
            <person name="Daum C."/>
            <person name="Ng V."/>
            <person name="Clum A."/>
            <person name="Steindorff A."/>
            <person name="Ohm R."/>
            <person name="Martin F."/>
            <person name="Silar P."/>
            <person name="Natvig D."/>
            <person name="Lalanne C."/>
            <person name="Gautier V."/>
            <person name="Ament-Velasquez S.L."/>
            <person name="Kruys A."/>
            <person name="Hutchinson M.I."/>
            <person name="Powell A.J."/>
            <person name="Barry K."/>
            <person name="Miller A.N."/>
            <person name="Grigoriev I.V."/>
            <person name="Debuchy R."/>
            <person name="Gladieux P."/>
            <person name="Thoren M.H."/>
            <person name="Johannesson H."/>
        </authorList>
    </citation>
    <scope>NUCLEOTIDE SEQUENCE</scope>
    <source>
        <strain evidence="2">SMH4607-1</strain>
    </source>
</reference>
<evidence type="ECO:0000313" key="3">
    <source>
        <dbReference type="Proteomes" id="UP001172102"/>
    </source>
</evidence>
<feature type="region of interest" description="Disordered" evidence="1">
    <location>
        <begin position="218"/>
        <end position="267"/>
    </location>
</feature>
<proteinExistence type="predicted"/>
<evidence type="ECO:0000256" key="1">
    <source>
        <dbReference type="SAM" id="MobiDB-lite"/>
    </source>
</evidence>
<sequence length="495" mass="54209">MPLQKSFSEQSRFTMRPQWQRSKSHSTAQTAASKPLAPVSESTRNKKHAFQFEVPLSKASGDAAKDANAAKDGERKNTEPPRIVKPSAPDKVNNASTPVSQYSWQDLLGVPEAQKEDENVSPSERILWRSDRTANDPPTMSPMILRKGRKRARSSSPVSSPATSKTPAAKARYLWQGLRTPRADPALELWDRFSLHGPNASPSGLTNPLLAQMMVSSSPRLPKENGPPGSDRSLRKSVSCGTNWPKRRKIERSGVEPDSISQGNLRRTTKYSMVSALLETVDDEIRKSKTNAEAEEQQLSSPSARRRSPRKTRRVAQRLSPTPDVVEDMQPVPEPSSQTVDERPNGGEKVAPAEAVSDYGDDDFDDETFMELDATINLGQGDDTTLITIEGPAPAPPAPSVSKGIEDEFGDLEDVFGDLDDDLFEGAEDLMAGIKQKQPAQVPQPPIQGQRDGPHDNVVDEDDPYGDDFGDDFDLEAIELAATQSAALSHVRTVR</sequence>
<dbReference type="EMBL" id="JAUKUA010000006">
    <property type="protein sequence ID" value="KAK0707486.1"/>
    <property type="molecule type" value="Genomic_DNA"/>
</dbReference>
<feature type="compositionally biased region" description="Polar residues" evidence="1">
    <location>
        <begin position="93"/>
        <end position="104"/>
    </location>
</feature>
<feature type="region of interest" description="Disordered" evidence="1">
    <location>
        <begin position="1"/>
        <end position="170"/>
    </location>
</feature>
<evidence type="ECO:0000313" key="2">
    <source>
        <dbReference type="EMBL" id="KAK0707486.1"/>
    </source>
</evidence>
<keyword evidence="3" id="KW-1185">Reference proteome</keyword>
<name>A0AA40A1C6_9PEZI</name>
<feature type="compositionally biased region" description="Low complexity" evidence="1">
    <location>
        <begin position="154"/>
        <end position="170"/>
    </location>
</feature>
<feature type="compositionally biased region" description="Basic residues" evidence="1">
    <location>
        <begin position="304"/>
        <end position="316"/>
    </location>
</feature>
<organism evidence="2 3">
    <name type="scientific">Lasiosphaeris hirsuta</name>
    <dbReference type="NCBI Taxonomy" id="260670"/>
    <lineage>
        <taxon>Eukaryota</taxon>
        <taxon>Fungi</taxon>
        <taxon>Dikarya</taxon>
        <taxon>Ascomycota</taxon>
        <taxon>Pezizomycotina</taxon>
        <taxon>Sordariomycetes</taxon>
        <taxon>Sordariomycetidae</taxon>
        <taxon>Sordariales</taxon>
        <taxon>Lasiosphaeriaceae</taxon>
        <taxon>Lasiosphaeris</taxon>
    </lineage>
</organism>
<feature type="compositionally biased region" description="Basic and acidic residues" evidence="1">
    <location>
        <begin position="63"/>
        <end position="79"/>
    </location>
</feature>
<dbReference type="AlphaFoldDB" id="A0AA40A1C6"/>
<feature type="region of interest" description="Disordered" evidence="1">
    <location>
        <begin position="289"/>
        <end position="365"/>
    </location>
</feature>
<accession>A0AA40A1C6</accession>
<protein>
    <submittedName>
        <fullName evidence="2">Uncharacterized protein</fullName>
    </submittedName>
</protein>
<feature type="compositionally biased region" description="Acidic residues" evidence="1">
    <location>
        <begin position="459"/>
        <end position="471"/>
    </location>
</feature>
<comment type="caution">
    <text evidence="2">The sequence shown here is derived from an EMBL/GenBank/DDBJ whole genome shotgun (WGS) entry which is preliminary data.</text>
</comment>
<feature type="region of interest" description="Disordered" evidence="1">
    <location>
        <begin position="430"/>
        <end position="471"/>
    </location>
</feature>
<feature type="compositionally biased region" description="Polar residues" evidence="1">
    <location>
        <begin position="1"/>
        <end position="32"/>
    </location>
</feature>
<dbReference type="Proteomes" id="UP001172102">
    <property type="component" value="Unassembled WGS sequence"/>
</dbReference>
<gene>
    <name evidence="2" type="ORF">B0H67DRAFT_313340</name>
</gene>